<dbReference type="InterPro" id="IPR032675">
    <property type="entry name" value="LRR_dom_sf"/>
</dbReference>
<proteinExistence type="predicted"/>
<evidence type="ECO:0000313" key="3">
    <source>
        <dbReference type="Proteomes" id="UP000696485"/>
    </source>
</evidence>
<dbReference type="InterPro" id="IPR052201">
    <property type="entry name" value="LRR-containing_regulator"/>
</dbReference>
<dbReference type="Proteomes" id="UP000696485">
    <property type="component" value="Unassembled WGS sequence"/>
</dbReference>
<organism evidence="2 3">
    <name type="scientific">Podila minutissima</name>
    <dbReference type="NCBI Taxonomy" id="64525"/>
    <lineage>
        <taxon>Eukaryota</taxon>
        <taxon>Fungi</taxon>
        <taxon>Fungi incertae sedis</taxon>
        <taxon>Mucoromycota</taxon>
        <taxon>Mortierellomycotina</taxon>
        <taxon>Mortierellomycetes</taxon>
        <taxon>Mortierellales</taxon>
        <taxon>Mortierellaceae</taxon>
        <taxon>Podila</taxon>
    </lineage>
</organism>
<evidence type="ECO:0000256" key="1">
    <source>
        <dbReference type="ARBA" id="ARBA00022737"/>
    </source>
</evidence>
<dbReference type="EMBL" id="JAAAUY010000850">
    <property type="protein sequence ID" value="KAF9325930.1"/>
    <property type="molecule type" value="Genomic_DNA"/>
</dbReference>
<dbReference type="PANTHER" id="PTHR24111:SF0">
    <property type="entry name" value="LEUCINE-RICH REPEAT-CONTAINING PROTEIN"/>
    <property type="match status" value="1"/>
</dbReference>
<dbReference type="SUPFAM" id="SSF52047">
    <property type="entry name" value="RNI-like"/>
    <property type="match status" value="2"/>
</dbReference>
<evidence type="ECO:0008006" key="4">
    <source>
        <dbReference type="Google" id="ProtNLM"/>
    </source>
</evidence>
<evidence type="ECO:0000313" key="2">
    <source>
        <dbReference type="EMBL" id="KAF9325930.1"/>
    </source>
</evidence>
<comment type="caution">
    <text evidence="2">The sequence shown here is derived from an EMBL/GenBank/DDBJ whole genome shotgun (WGS) entry which is preliminary data.</text>
</comment>
<name>A0A9P5VI46_9FUNG</name>
<dbReference type="Gene3D" id="3.80.10.10">
    <property type="entry name" value="Ribonuclease Inhibitor"/>
    <property type="match status" value="6"/>
</dbReference>
<dbReference type="AlphaFoldDB" id="A0A9P5VI46"/>
<dbReference type="CDD" id="cd00116">
    <property type="entry name" value="LRR_RI"/>
    <property type="match status" value="1"/>
</dbReference>
<dbReference type="InterPro" id="IPR001611">
    <property type="entry name" value="Leu-rich_rpt"/>
</dbReference>
<dbReference type="PANTHER" id="PTHR24111">
    <property type="entry name" value="LEUCINE-RICH REPEAT-CONTAINING PROTEIN 34"/>
    <property type="match status" value="1"/>
</dbReference>
<dbReference type="Pfam" id="PF13516">
    <property type="entry name" value="LRR_6"/>
    <property type="match status" value="17"/>
</dbReference>
<sequence length="1062" mass="115075">VIQVVYETPRSDPTSLEPPIATGTLVSLNESVDHLNIKSNVATDLDTSEPIHCGPCRILTMQIQENMKIMMDAMTARNRGGELNASTVHTIPEESLVTEYSRSMASSMTAIPGIESIIINRLDGLHDQGDVTQQIVRQVLEETQQIKDRLTLIQSKTEAILTQQLQLVEYPIPRLFIVLPEEPVKYDPGNWFRTKFRLHFICECGKHTEAHNSKAAHHLHLAKHEGYLIRKPIVFSQKYGPFLLLMLELIKFGTSIAGHVVPTLASLNVVELAGSVQQSVELIAAKIDISLECIDMQLTKVQASSPWDYTSTEPRAAMTQRDLANYLRNVEGLEGVELRQLGLFLKTSEEENLLGNLYRMTTSEGHVKWVCLDHYRASYQETQTQKLRDVVKLAQGEFDEQLGRIEITLKSSFAAAEFYDAIRQAKGVLELIIDLSWECMRSDLEALEETLKSSRVSILQLDLRQYRTSLGSRLFSTTTPYEVLLRIRELPNMRLIHVIIPLEFIKFSYVPPKTPKTSPNLCKFSFGLVAGSIGVKEFGRLAEALKTNSTLNTLDLGHGLIRDNGAQALAEALKTNSTLTALNLVGNSIGDNGVQALSEAFKINSTLTTLNIRYNSFRDNGAQALAEVLKTNSTLTTLNLWHNSIGDNGVQALAEALKTNSTLTTLSLGGKPIGENGARALSEALKVNSILTTLNFGGNSIGENGAQALSEALKTNSTLTTLNLWHNSIGDNGAQALSEALKTNSTLSTLDLRNISIGDNGAQALADALKTNMTLTTLNLESNKIGFEGILVLTLACNINSTLTTLDLRRNSIKDNTVLVLSDAFKTDSTLTTLDLGHSSLRDNGGQALAEALKTNSTLTALNLVGNSIGDNGVQALSEALKTNSTLTTLDLGSNLIRVNGAKALAEAVKTNSTLTNLNLGHSSIRDNGAQALAEALKTNLTLNTLDLGANWIGNNGAQALSEALQTNATLSTLVLVKNLIGDNGAQALAEALKTNSSLTTLDLENNLIRDKGALSLAETLKTNSSLTILDLRSNKIGANGGQALSEALKATSGGIIPNVRY</sequence>
<protein>
    <recommendedName>
        <fullName evidence="4">RNI-like protein</fullName>
    </recommendedName>
</protein>
<reference evidence="2" key="1">
    <citation type="journal article" date="2020" name="Fungal Divers.">
        <title>Resolving the Mortierellaceae phylogeny through synthesis of multi-gene phylogenetics and phylogenomics.</title>
        <authorList>
            <person name="Vandepol N."/>
            <person name="Liber J."/>
            <person name="Desiro A."/>
            <person name="Na H."/>
            <person name="Kennedy M."/>
            <person name="Barry K."/>
            <person name="Grigoriev I.V."/>
            <person name="Miller A.N."/>
            <person name="O'Donnell K."/>
            <person name="Stajich J.E."/>
            <person name="Bonito G."/>
        </authorList>
    </citation>
    <scope>NUCLEOTIDE SEQUENCE</scope>
    <source>
        <strain evidence="2">NVP1</strain>
    </source>
</reference>
<accession>A0A9P5VI46</accession>
<feature type="non-terminal residue" evidence="2">
    <location>
        <position position="1"/>
    </location>
</feature>
<keyword evidence="3" id="KW-1185">Reference proteome</keyword>
<gene>
    <name evidence="2" type="ORF">BG006_010611</name>
</gene>
<dbReference type="SMART" id="SM00368">
    <property type="entry name" value="LRR_RI"/>
    <property type="match status" value="18"/>
</dbReference>
<keyword evidence="1" id="KW-0677">Repeat</keyword>